<feature type="transmembrane region" description="Helical" evidence="1">
    <location>
        <begin position="157"/>
        <end position="183"/>
    </location>
</feature>
<dbReference type="Pfam" id="PF12679">
    <property type="entry name" value="ABC2_membrane_2"/>
    <property type="match status" value="1"/>
</dbReference>
<dbReference type="EMBL" id="WNHB01000019">
    <property type="protein sequence ID" value="MTT32660.1"/>
    <property type="molecule type" value="Genomic_DNA"/>
</dbReference>
<keyword evidence="1" id="KW-0812">Transmembrane</keyword>
<dbReference type="GO" id="GO:0005886">
    <property type="term" value="C:plasma membrane"/>
    <property type="evidence" value="ECO:0007669"/>
    <property type="project" value="UniProtKB-SubCell"/>
</dbReference>
<dbReference type="PANTHER" id="PTHR37305:SF2">
    <property type="entry name" value="BACITRACIN TRANSPORT PERMEASE PROTEIN BCRB"/>
    <property type="match status" value="1"/>
</dbReference>
<feature type="transmembrane region" description="Helical" evidence="1">
    <location>
        <begin position="249"/>
        <end position="270"/>
    </location>
</feature>
<keyword evidence="1" id="KW-0472">Membrane</keyword>
<comment type="caution">
    <text evidence="2">The sequence shown here is derived from an EMBL/GenBank/DDBJ whole genome shotgun (WGS) entry which is preliminary data.</text>
</comment>
<keyword evidence="3" id="KW-1185">Reference proteome</keyword>
<dbReference type="PANTHER" id="PTHR37305">
    <property type="entry name" value="INTEGRAL MEMBRANE PROTEIN-RELATED"/>
    <property type="match status" value="1"/>
</dbReference>
<feature type="transmembrane region" description="Helical" evidence="1">
    <location>
        <begin position="223"/>
        <end position="242"/>
    </location>
</feature>
<dbReference type="RefSeq" id="WP_329602903.1">
    <property type="nucleotide sequence ID" value="NZ_WNHB01000019.1"/>
</dbReference>
<dbReference type="Proteomes" id="UP000440978">
    <property type="component" value="Unassembled WGS sequence"/>
</dbReference>
<feature type="transmembrane region" description="Helical" evidence="1">
    <location>
        <begin position="298"/>
        <end position="320"/>
    </location>
</feature>
<proteinExistence type="predicted"/>
<accession>A0A6N8CSI8</accession>
<protein>
    <submittedName>
        <fullName evidence="2">ABC transporter permease subunit</fullName>
    </submittedName>
</protein>
<sequence length="326" mass="36936">MINLIYNEQLKLLRKKRLYVIMVMIFILVSLFTYAQYKQTNELIEKMGHVNWRVQLQQKIVDTQNRLNSTNIPNDFKQTLKIQVSQQQYYLDHNIDPAAPGAPTFMRIFIENAISLLLPLLVLVIASDLVSSEYSNGTIKLLLTRPVKRWKILMSKYFALLLSISLILFCMALFSYLISGLIFGYNGWSLPMITGFKADGNTLNTTGAYTIPLWKYVVIEYGLAWFVGVVVGALTLLLSVLIRSTAAVMGIMLASLIAGAILVNMVSSWHSAKYLFMLNLQLTHYIHGTNPPITGMTLGFSLIVLLIWLVISIIFSFAIFTKQDVY</sequence>
<evidence type="ECO:0000313" key="3">
    <source>
        <dbReference type="Proteomes" id="UP000440978"/>
    </source>
</evidence>
<feature type="transmembrane region" description="Helical" evidence="1">
    <location>
        <begin position="18"/>
        <end position="37"/>
    </location>
</feature>
<evidence type="ECO:0000313" key="2">
    <source>
        <dbReference type="EMBL" id="MTT32660.1"/>
    </source>
</evidence>
<dbReference type="GO" id="GO:0140359">
    <property type="term" value="F:ABC-type transporter activity"/>
    <property type="evidence" value="ECO:0007669"/>
    <property type="project" value="InterPro"/>
</dbReference>
<keyword evidence="1" id="KW-1133">Transmembrane helix</keyword>
<dbReference type="AlphaFoldDB" id="A0A6N8CSI8"/>
<name>A0A6N8CSI8_9BACI</name>
<gene>
    <name evidence="2" type="ORF">GMB86_11650</name>
</gene>
<feature type="transmembrane region" description="Helical" evidence="1">
    <location>
        <begin position="113"/>
        <end position="136"/>
    </location>
</feature>
<evidence type="ECO:0000256" key="1">
    <source>
        <dbReference type="SAM" id="Phobius"/>
    </source>
</evidence>
<reference evidence="2 3" key="1">
    <citation type="submission" date="2019-11" db="EMBL/GenBank/DDBJ databases">
        <title>Terrilactibacillus tamarindus sp. nov. BCM23-1 isolated from bark of Tamarindus indica.</title>
        <authorList>
            <person name="Kingkaew E."/>
            <person name="Tanasupawat S."/>
        </authorList>
    </citation>
    <scope>NUCLEOTIDE SEQUENCE [LARGE SCALE GENOMIC DNA]</scope>
    <source>
        <strain evidence="2 3">BCM23-1</strain>
    </source>
</reference>
<organism evidence="2 3">
    <name type="scientific">Terrilactibacillus tamarindi</name>
    <dbReference type="NCBI Taxonomy" id="2599694"/>
    <lineage>
        <taxon>Bacteria</taxon>
        <taxon>Bacillati</taxon>
        <taxon>Bacillota</taxon>
        <taxon>Bacilli</taxon>
        <taxon>Bacillales</taxon>
        <taxon>Bacillaceae</taxon>
        <taxon>Terrilactibacillus</taxon>
    </lineage>
</organism>